<evidence type="ECO:0000313" key="5">
    <source>
        <dbReference type="Proteomes" id="UP000078595"/>
    </source>
</evidence>
<dbReference type="InterPro" id="IPR052786">
    <property type="entry name" value="Spore_wall_assembly"/>
</dbReference>
<dbReference type="OrthoDB" id="2107885at2759"/>
<gene>
    <name evidence="3" type="ORF">I303_02051</name>
    <name evidence="4" type="ORF">I303_101814</name>
</gene>
<dbReference type="PANTHER" id="PTHR34292">
    <property type="entry name" value="OUTER SPORE WALL PROTEIN LDS1"/>
    <property type="match status" value="1"/>
</dbReference>
<feature type="transmembrane region" description="Helical" evidence="2">
    <location>
        <begin position="178"/>
        <end position="201"/>
    </location>
</feature>
<feature type="transmembrane region" description="Helical" evidence="2">
    <location>
        <begin position="65"/>
        <end position="85"/>
    </location>
</feature>
<evidence type="ECO:0000256" key="2">
    <source>
        <dbReference type="SAM" id="Phobius"/>
    </source>
</evidence>
<name>A0A1A6ACP1_9TREE</name>
<accession>A0A1A6ACP1</accession>
<keyword evidence="2" id="KW-1133">Transmembrane helix</keyword>
<dbReference type="EMBL" id="CP144531">
    <property type="protein sequence ID" value="WWC59264.1"/>
    <property type="molecule type" value="Genomic_DNA"/>
</dbReference>
<evidence type="ECO:0000313" key="3">
    <source>
        <dbReference type="EMBL" id="OBR87837.1"/>
    </source>
</evidence>
<evidence type="ECO:0008006" key="6">
    <source>
        <dbReference type="Google" id="ProtNLM"/>
    </source>
</evidence>
<reference evidence="4" key="3">
    <citation type="submission" date="2024-02" db="EMBL/GenBank/DDBJ databases">
        <title>Comparative genomics of Cryptococcus and Kwoniella reveals pathogenesis evolution and contrasting modes of karyotype evolution via chromosome fusion or intercentromeric recombination.</title>
        <authorList>
            <person name="Coelho M.A."/>
            <person name="David-Palma M."/>
            <person name="Shea T."/>
            <person name="Bowers K."/>
            <person name="McGinley-Smith S."/>
            <person name="Mohammad A.W."/>
            <person name="Gnirke A."/>
            <person name="Yurkov A.M."/>
            <person name="Nowrousian M."/>
            <person name="Sun S."/>
            <person name="Cuomo C.A."/>
            <person name="Heitman J."/>
        </authorList>
    </citation>
    <scope>NUCLEOTIDE SEQUENCE</scope>
    <source>
        <strain evidence="4">CBS 10117</strain>
    </source>
</reference>
<feature type="transmembrane region" description="Helical" evidence="2">
    <location>
        <begin position="248"/>
        <end position="268"/>
    </location>
</feature>
<dbReference type="AlphaFoldDB" id="A0A1A6ACP1"/>
<organism evidence="3">
    <name type="scientific">Kwoniella dejecticola CBS 10117</name>
    <dbReference type="NCBI Taxonomy" id="1296121"/>
    <lineage>
        <taxon>Eukaryota</taxon>
        <taxon>Fungi</taxon>
        <taxon>Dikarya</taxon>
        <taxon>Basidiomycota</taxon>
        <taxon>Agaricomycotina</taxon>
        <taxon>Tremellomycetes</taxon>
        <taxon>Tremellales</taxon>
        <taxon>Cryptococcaceae</taxon>
        <taxon>Kwoniella</taxon>
    </lineage>
</organism>
<keyword evidence="5" id="KW-1185">Reference proteome</keyword>
<dbReference type="PANTHER" id="PTHR34292:SF2">
    <property type="entry name" value="OUTER SPORE WALL PROTEIN LDS1"/>
    <property type="match status" value="1"/>
</dbReference>
<feature type="region of interest" description="Disordered" evidence="1">
    <location>
        <begin position="285"/>
        <end position="310"/>
    </location>
</feature>
<evidence type="ECO:0000256" key="1">
    <source>
        <dbReference type="SAM" id="MobiDB-lite"/>
    </source>
</evidence>
<dbReference type="KEGG" id="kdj:28965750"/>
<dbReference type="VEuPathDB" id="FungiDB:I303_02051"/>
<dbReference type="EMBL" id="KI894028">
    <property type="protein sequence ID" value="OBR87837.1"/>
    <property type="molecule type" value="Genomic_DNA"/>
</dbReference>
<feature type="transmembrane region" description="Helical" evidence="2">
    <location>
        <begin position="91"/>
        <end position="115"/>
    </location>
</feature>
<reference evidence="4" key="2">
    <citation type="submission" date="2013-07" db="EMBL/GenBank/DDBJ databases">
        <authorList>
            <consortium name="The Broad Institute Genome Sequencing Platform"/>
            <person name="Cuomo C."/>
            <person name="Litvintseva A."/>
            <person name="Chen Y."/>
            <person name="Heitman J."/>
            <person name="Sun S."/>
            <person name="Springer D."/>
            <person name="Dromer F."/>
            <person name="Young S.K."/>
            <person name="Zeng Q."/>
            <person name="Gargeya S."/>
            <person name="Fitzgerald M."/>
            <person name="Abouelleil A."/>
            <person name="Alvarado L."/>
            <person name="Berlin A.M."/>
            <person name="Chapman S.B."/>
            <person name="Dewar J."/>
            <person name="Goldberg J."/>
            <person name="Griggs A."/>
            <person name="Gujja S."/>
            <person name="Hansen M."/>
            <person name="Howarth C."/>
            <person name="Imamovic A."/>
            <person name="Larimer J."/>
            <person name="McCowan C."/>
            <person name="Murphy C."/>
            <person name="Pearson M."/>
            <person name="Priest M."/>
            <person name="Roberts A."/>
            <person name="Saif S."/>
            <person name="Shea T."/>
            <person name="Sykes S."/>
            <person name="Wortman J."/>
            <person name="Nusbaum C."/>
            <person name="Birren B."/>
        </authorList>
    </citation>
    <scope>NUCLEOTIDE SEQUENCE</scope>
    <source>
        <strain evidence="4">CBS 10117</strain>
    </source>
</reference>
<keyword evidence="2" id="KW-0812">Transmembrane</keyword>
<dbReference type="STRING" id="1296121.A0A1A6ACP1"/>
<proteinExistence type="predicted"/>
<dbReference type="RefSeq" id="XP_018265679.1">
    <property type="nucleotide sequence ID" value="XM_018405398.1"/>
</dbReference>
<evidence type="ECO:0000313" key="4">
    <source>
        <dbReference type="EMBL" id="WWC59264.1"/>
    </source>
</evidence>
<keyword evidence="2" id="KW-0472">Membrane</keyword>
<sequence>MSNSQGRKRQVSGGNAIAESVKRQVKEAGDTAQDAVTSGAWGYPIYGIYYLLTHPALIRPLIPTLFKGVLISLGVVAALFSFAYLPQVAVLAFVSGPLAFGLAIPLVLGESYVVINFLTRALLVNQAGVDLFDAVLLQKGHTTLVEHGRQVTSGGNGKSKVLGTLLMKPLSRFSTDNVVRYVLTLPLNLIPVVGTVFFLGFNGFKSGPGYHARFFQLKGYDKTKKQELIKKRRGAYTAFGTMAMVLNLIPGLSILFTFTTSVGAALWASDLEKKGRTTTADLHNARQNAREDEVEVQLPNVGGSGAKKDL</sequence>
<reference evidence="3" key="1">
    <citation type="submission" date="2013-07" db="EMBL/GenBank/DDBJ databases">
        <title>The Genome Sequence of Cryptococcus dejecticola CBS10117.</title>
        <authorList>
            <consortium name="The Broad Institute Genome Sequencing Platform"/>
            <person name="Cuomo C."/>
            <person name="Litvintseva A."/>
            <person name="Chen Y."/>
            <person name="Heitman J."/>
            <person name="Sun S."/>
            <person name="Springer D."/>
            <person name="Dromer F."/>
            <person name="Young S.K."/>
            <person name="Zeng Q."/>
            <person name="Gargeya S."/>
            <person name="Fitzgerald M."/>
            <person name="Abouelleil A."/>
            <person name="Alvarado L."/>
            <person name="Berlin A.M."/>
            <person name="Chapman S.B."/>
            <person name="Dewar J."/>
            <person name="Goldberg J."/>
            <person name="Griggs A."/>
            <person name="Gujja S."/>
            <person name="Hansen M."/>
            <person name="Howarth C."/>
            <person name="Imamovic A."/>
            <person name="Larimer J."/>
            <person name="McCowan C."/>
            <person name="Murphy C."/>
            <person name="Pearson M."/>
            <person name="Priest M."/>
            <person name="Roberts A."/>
            <person name="Saif S."/>
            <person name="Shea T."/>
            <person name="Sykes S."/>
            <person name="Wortman J."/>
            <person name="Nusbaum C."/>
            <person name="Birren B."/>
        </authorList>
    </citation>
    <scope>NUCLEOTIDE SEQUENCE [LARGE SCALE GENOMIC DNA]</scope>
    <source>
        <strain evidence="3">CBS 10117</strain>
    </source>
</reference>
<dbReference type="GeneID" id="28965750"/>
<dbReference type="Proteomes" id="UP000078595">
    <property type="component" value="Chromosome 2"/>
</dbReference>
<protein>
    <recommendedName>
        <fullName evidence="6">Outer spore wall protein RRT8</fullName>
    </recommendedName>
</protein>